<evidence type="ECO:0000256" key="7">
    <source>
        <dbReference type="ARBA" id="ARBA00022692"/>
    </source>
</evidence>
<evidence type="ECO:0000256" key="12">
    <source>
        <dbReference type="ARBA" id="ARBA00023136"/>
    </source>
</evidence>
<keyword evidence="16" id="KW-1185">Reference proteome</keyword>
<dbReference type="SUPFAM" id="SSF69593">
    <property type="entry name" value="Glycerol-3-phosphate (1)-acyltransferase"/>
    <property type="match status" value="1"/>
</dbReference>
<evidence type="ECO:0000256" key="8">
    <source>
        <dbReference type="ARBA" id="ARBA00022798"/>
    </source>
</evidence>
<feature type="transmembrane region" description="Helical" evidence="14">
    <location>
        <begin position="12"/>
        <end position="37"/>
    </location>
</feature>
<comment type="pathway">
    <text evidence="3">Lipid metabolism.</text>
</comment>
<dbReference type="PANTHER" id="PTHR12317">
    <property type="entry name" value="DIACYLGLYCEROL O-ACYLTRANSFERASE"/>
    <property type="match status" value="1"/>
</dbReference>
<keyword evidence="5" id="KW-0444">Lipid biosynthesis</keyword>
<keyword evidence="10 14" id="KW-1133">Transmembrane helix</keyword>
<dbReference type="CDD" id="cd07987">
    <property type="entry name" value="LPLAT_MGAT-like"/>
    <property type="match status" value="1"/>
</dbReference>
<evidence type="ECO:0000256" key="10">
    <source>
        <dbReference type="ARBA" id="ARBA00022989"/>
    </source>
</evidence>
<keyword evidence="11" id="KW-0443">Lipid metabolism</keyword>
<evidence type="ECO:0000256" key="9">
    <source>
        <dbReference type="ARBA" id="ARBA00022824"/>
    </source>
</evidence>
<evidence type="ECO:0000256" key="14">
    <source>
        <dbReference type="RuleBase" id="RU367023"/>
    </source>
</evidence>
<keyword evidence="8" id="KW-0319">Glycerol metabolism</keyword>
<keyword evidence="7 14" id="KW-0812">Transmembrane</keyword>
<dbReference type="AlphaFoldDB" id="A0AAD2CUA2"/>
<evidence type="ECO:0000256" key="13">
    <source>
        <dbReference type="ARBA" id="ARBA00023315"/>
    </source>
</evidence>
<keyword evidence="13" id="KW-0012">Acyltransferase</keyword>
<dbReference type="GO" id="GO:0019432">
    <property type="term" value="P:triglyceride biosynthetic process"/>
    <property type="evidence" value="ECO:0007669"/>
    <property type="project" value="TreeGrafter"/>
</dbReference>
<comment type="subcellular location">
    <subcellularLocation>
        <location evidence="1 14">Endoplasmic reticulum membrane</location>
        <topology evidence="1 14">Multi-pass membrane protein</topology>
    </subcellularLocation>
</comment>
<dbReference type="GO" id="GO:0006071">
    <property type="term" value="P:glycerol metabolic process"/>
    <property type="evidence" value="ECO:0007669"/>
    <property type="project" value="UniProtKB-KW"/>
</dbReference>
<evidence type="ECO:0000256" key="1">
    <source>
        <dbReference type="ARBA" id="ARBA00004477"/>
    </source>
</evidence>
<gene>
    <name evidence="15" type="ORF">CYCCA115_LOCUS8799</name>
</gene>
<reference evidence="15" key="1">
    <citation type="submission" date="2023-08" db="EMBL/GenBank/DDBJ databases">
        <authorList>
            <person name="Audoor S."/>
            <person name="Bilcke G."/>
        </authorList>
    </citation>
    <scope>NUCLEOTIDE SEQUENCE</scope>
</reference>
<evidence type="ECO:0000256" key="6">
    <source>
        <dbReference type="ARBA" id="ARBA00022679"/>
    </source>
</evidence>
<accession>A0AAD2CUA2</accession>
<dbReference type="PANTHER" id="PTHR12317:SF0">
    <property type="entry name" value="ACYLTRANSFERASE"/>
    <property type="match status" value="1"/>
</dbReference>
<dbReference type="EC" id="2.3.1.-" evidence="14"/>
<dbReference type="GO" id="GO:0005789">
    <property type="term" value="C:endoplasmic reticulum membrane"/>
    <property type="evidence" value="ECO:0007669"/>
    <property type="project" value="UniProtKB-SubCell"/>
</dbReference>
<keyword evidence="6 14" id="KW-0808">Transferase</keyword>
<comment type="caution">
    <text evidence="15">The sequence shown here is derived from an EMBL/GenBank/DDBJ whole genome shotgun (WGS) entry which is preliminary data.</text>
</comment>
<dbReference type="Proteomes" id="UP001295423">
    <property type="component" value="Unassembled WGS sequence"/>
</dbReference>
<protein>
    <recommendedName>
        <fullName evidence="14">Acyltransferase</fullName>
        <ecNumber evidence="14">2.3.1.-</ecNumber>
    </recommendedName>
</protein>
<keyword evidence="9 14" id="KW-0256">Endoplasmic reticulum</keyword>
<evidence type="ECO:0000313" key="15">
    <source>
        <dbReference type="EMBL" id="CAJ1944261.1"/>
    </source>
</evidence>
<dbReference type="EMBL" id="CAKOGP040001224">
    <property type="protein sequence ID" value="CAJ1944261.1"/>
    <property type="molecule type" value="Genomic_DNA"/>
</dbReference>
<sequence length="326" mass="36920">MSFETSTAHQIWSYVVFNSLFAIIISFNLSLIAGLWYYPTQTLLGFIIPYYSYIKILAPAEFMATGMRWQSFSKDFAVLHTMRKHLTLRFAPPPKKLVQAEGKPDAQFLIATFPHGVASEYRVAMDGMMREVFPNVHDKVVVLTASVLFAIPLVRELALWTGCVDARKSVAEKAISMGRSILVLPGGEAEQIRTIYQKERVYLKRRKGFIKLALKHGIPVVPSYLFGVNDYYYTSSILFQPRLWLQKSMGICIPMAVGLYGSIFCPFAVPTTVVYGEPLSFTVKDKLSPTSEELDAAHDQFCKALKDLFDQHKKELGYGDRELEIM</sequence>
<proteinExistence type="inferred from homology"/>
<dbReference type="InterPro" id="IPR007130">
    <property type="entry name" value="DAGAT"/>
</dbReference>
<evidence type="ECO:0000256" key="4">
    <source>
        <dbReference type="ARBA" id="ARBA00005420"/>
    </source>
</evidence>
<feature type="transmembrane region" description="Helical" evidence="14">
    <location>
        <begin position="43"/>
        <end position="64"/>
    </location>
</feature>
<dbReference type="Pfam" id="PF03982">
    <property type="entry name" value="DAGAT"/>
    <property type="match status" value="1"/>
</dbReference>
<evidence type="ECO:0000256" key="2">
    <source>
        <dbReference type="ARBA" id="ARBA00004771"/>
    </source>
</evidence>
<evidence type="ECO:0000256" key="3">
    <source>
        <dbReference type="ARBA" id="ARBA00005189"/>
    </source>
</evidence>
<organism evidence="15 16">
    <name type="scientific">Cylindrotheca closterium</name>
    <dbReference type="NCBI Taxonomy" id="2856"/>
    <lineage>
        <taxon>Eukaryota</taxon>
        <taxon>Sar</taxon>
        <taxon>Stramenopiles</taxon>
        <taxon>Ochrophyta</taxon>
        <taxon>Bacillariophyta</taxon>
        <taxon>Bacillariophyceae</taxon>
        <taxon>Bacillariophycidae</taxon>
        <taxon>Bacillariales</taxon>
        <taxon>Bacillariaceae</taxon>
        <taxon>Cylindrotheca</taxon>
    </lineage>
</organism>
<comment type="similarity">
    <text evidence="4 14">Belongs to the diacylglycerol acyltransferase family.</text>
</comment>
<comment type="pathway">
    <text evidence="2">Glycerolipid metabolism; triacylglycerol biosynthesis.</text>
</comment>
<evidence type="ECO:0000256" key="11">
    <source>
        <dbReference type="ARBA" id="ARBA00023098"/>
    </source>
</evidence>
<evidence type="ECO:0000256" key="5">
    <source>
        <dbReference type="ARBA" id="ARBA00022516"/>
    </source>
</evidence>
<dbReference type="GO" id="GO:0004144">
    <property type="term" value="F:diacylglycerol O-acyltransferase activity"/>
    <property type="evidence" value="ECO:0007669"/>
    <property type="project" value="TreeGrafter"/>
</dbReference>
<evidence type="ECO:0000313" key="16">
    <source>
        <dbReference type="Proteomes" id="UP001295423"/>
    </source>
</evidence>
<name>A0AAD2CUA2_9STRA</name>
<keyword evidence="12 14" id="KW-0472">Membrane</keyword>